<evidence type="ECO:0000256" key="1">
    <source>
        <dbReference type="SAM" id="Phobius"/>
    </source>
</evidence>
<dbReference type="EMBL" id="VSWC01000145">
    <property type="protein sequence ID" value="KAA1076858.1"/>
    <property type="molecule type" value="Genomic_DNA"/>
</dbReference>
<keyword evidence="1" id="KW-0472">Membrane</keyword>
<organism evidence="5 7">
    <name type="scientific">Puccinia graminis f. sp. tritici</name>
    <dbReference type="NCBI Taxonomy" id="56615"/>
    <lineage>
        <taxon>Eukaryota</taxon>
        <taxon>Fungi</taxon>
        <taxon>Dikarya</taxon>
        <taxon>Basidiomycota</taxon>
        <taxon>Pucciniomycotina</taxon>
        <taxon>Pucciniomycetes</taxon>
        <taxon>Pucciniales</taxon>
        <taxon>Pucciniaceae</taxon>
        <taxon>Puccinia</taxon>
    </lineage>
</organism>
<protein>
    <submittedName>
        <fullName evidence="5">Uncharacterized protein</fullName>
    </submittedName>
</protein>
<dbReference type="AlphaFoldDB" id="A0A5B0S4U0"/>
<keyword evidence="1" id="KW-1133">Transmembrane helix</keyword>
<keyword evidence="6" id="KW-1185">Reference proteome</keyword>
<proteinExistence type="predicted"/>
<keyword evidence="1" id="KW-0812">Transmembrane</keyword>
<evidence type="ECO:0000313" key="3">
    <source>
        <dbReference type="EMBL" id="KAA1076858.1"/>
    </source>
</evidence>
<evidence type="ECO:0000313" key="5">
    <source>
        <dbReference type="EMBL" id="KAA1132802.1"/>
    </source>
</evidence>
<accession>A0A5B0S4U0</accession>
<feature type="transmembrane region" description="Helical" evidence="1">
    <location>
        <begin position="33"/>
        <end position="55"/>
    </location>
</feature>
<comment type="caution">
    <text evidence="5">The sequence shown here is derived from an EMBL/GenBank/DDBJ whole genome shotgun (WGS) entry which is preliminary data.</text>
</comment>
<reference evidence="6 7" key="1">
    <citation type="submission" date="2019-05" db="EMBL/GenBank/DDBJ databases">
        <title>Emergence of the Ug99 lineage of the wheat stem rust pathogen through somatic hybridization.</title>
        <authorList>
            <person name="Li F."/>
            <person name="Upadhyaya N.M."/>
            <person name="Sperschneider J."/>
            <person name="Matny O."/>
            <person name="Nguyen-Phuc H."/>
            <person name="Mago R."/>
            <person name="Raley C."/>
            <person name="Miller M.E."/>
            <person name="Silverstein K.A.T."/>
            <person name="Henningsen E."/>
            <person name="Hirsch C.D."/>
            <person name="Visser B."/>
            <person name="Pretorius Z.A."/>
            <person name="Steffenson B.J."/>
            <person name="Schwessinger B."/>
            <person name="Dodds P.N."/>
            <person name="Figueroa M."/>
        </authorList>
    </citation>
    <scope>NUCLEOTIDE SEQUENCE [LARGE SCALE GENOMIC DNA]</scope>
    <source>
        <strain evidence="2">21-0</strain>
        <strain evidence="5 7">Ug99</strain>
    </source>
</reference>
<dbReference type="EMBL" id="VSWC01000158">
    <property type="protein sequence ID" value="KAA1073693.1"/>
    <property type="molecule type" value="Genomic_DNA"/>
</dbReference>
<name>A0A5B0S4U0_PUCGR</name>
<gene>
    <name evidence="3" type="ORF">PGT21_022368</name>
    <name evidence="2" type="ORF">PGT21_022694</name>
    <name evidence="4" type="ORF">PGTUg99_005853</name>
    <name evidence="5" type="ORF">PGTUg99_017198</name>
</gene>
<evidence type="ECO:0000313" key="7">
    <source>
        <dbReference type="Proteomes" id="UP000325313"/>
    </source>
</evidence>
<dbReference type="EMBL" id="VDEP01000076">
    <property type="protein sequence ID" value="KAA1132802.1"/>
    <property type="molecule type" value="Genomic_DNA"/>
</dbReference>
<dbReference type="Proteomes" id="UP000324748">
    <property type="component" value="Unassembled WGS sequence"/>
</dbReference>
<dbReference type="EMBL" id="VDEP01000446">
    <property type="protein sequence ID" value="KAA1078835.1"/>
    <property type="molecule type" value="Genomic_DNA"/>
</dbReference>
<evidence type="ECO:0000313" key="4">
    <source>
        <dbReference type="EMBL" id="KAA1078835.1"/>
    </source>
</evidence>
<sequence length="68" mass="7545">MPGEIVSKLIDAASDSPPDVNPYEVMAEMLEKFLQVTLFLTLLLLNFPATVPLPIKVITEKSSILRFV</sequence>
<evidence type="ECO:0000313" key="2">
    <source>
        <dbReference type="EMBL" id="KAA1073693.1"/>
    </source>
</evidence>
<dbReference type="Proteomes" id="UP000325313">
    <property type="component" value="Unassembled WGS sequence"/>
</dbReference>
<evidence type="ECO:0000313" key="6">
    <source>
        <dbReference type="Proteomes" id="UP000324748"/>
    </source>
</evidence>